<dbReference type="Proteomes" id="UP000605846">
    <property type="component" value="Unassembled WGS sequence"/>
</dbReference>
<comment type="similarity">
    <text evidence="1">Belongs to the SNF7 family.</text>
</comment>
<keyword evidence="2" id="KW-0175">Coiled coil</keyword>
<dbReference type="PANTHER" id="PTHR22761:SF12">
    <property type="entry name" value="CHARGED MULTIVESICULAR BODY PROTEIN 5"/>
    <property type="match status" value="1"/>
</dbReference>
<dbReference type="AlphaFoldDB" id="A0A8H7BYA8"/>
<evidence type="ECO:0000256" key="2">
    <source>
        <dbReference type="ARBA" id="ARBA00023054"/>
    </source>
</evidence>
<protein>
    <recommendedName>
        <fullName evidence="6">Charged multivesicular body protein 5</fullName>
    </recommendedName>
</protein>
<dbReference type="GO" id="GO:0005771">
    <property type="term" value="C:multivesicular body"/>
    <property type="evidence" value="ECO:0007669"/>
    <property type="project" value="TreeGrafter"/>
</dbReference>
<dbReference type="InterPro" id="IPR005024">
    <property type="entry name" value="Snf7_fam"/>
</dbReference>
<comment type="caution">
    <text evidence="4">The sequence shown here is derived from an EMBL/GenBank/DDBJ whole genome shotgun (WGS) entry which is preliminary data.</text>
</comment>
<dbReference type="Pfam" id="PF03357">
    <property type="entry name" value="Snf7"/>
    <property type="match status" value="1"/>
</dbReference>
<feature type="compositionally biased region" description="Basic and acidic residues" evidence="3">
    <location>
        <begin position="191"/>
        <end position="202"/>
    </location>
</feature>
<evidence type="ECO:0008006" key="6">
    <source>
        <dbReference type="Google" id="ProtNLM"/>
    </source>
</evidence>
<feature type="region of interest" description="Disordered" evidence="3">
    <location>
        <begin position="177"/>
        <end position="227"/>
    </location>
</feature>
<reference evidence="4" key="1">
    <citation type="submission" date="2020-01" db="EMBL/GenBank/DDBJ databases">
        <title>Genome Sequencing of Three Apophysomyces-Like Fungal Strains Confirms a Novel Fungal Genus in the Mucoromycota with divergent Burkholderia-like Endosymbiotic Bacteria.</title>
        <authorList>
            <person name="Stajich J.E."/>
            <person name="Macias A.M."/>
            <person name="Carter-House D."/>
            <person name="Lovett B."/>
            <person name="Kasson L.R."/>
            <person name="Berry K."/>
            <person name="Grigoriev I."/>
            <person name="Chang Y."/>
            <person name="Spatafora J."/>
            <person name="Kasson M.T."/>
        </authorList>
    </citation>
    <scope>NUCLEOTIDE SEQUENCE</scope>
    <source>
        <strain evidence="4">NRRL A-21654</strain>
    </source>
</reference>
<gene>
    <name evidence="4" type="ORF">EC973_000224</name>
</gene>
<keyword evidence="5" id="KW-1185">Reference proteome</keyword>
<dbReference type="Gene3D" id="1.10.287.1060">
    <property type="entry name" value="ESAT-6-like"/>
    <property type="match status" value="1"/>
</dbReference>
<dbReference type="EMBL" id="JABAYA010000010">
    <property type="protein sequence ID" value="KAF7731416.1"/>
    <property type="molecule type" value="Genomic_DNA"/>
</dbReference>
<dbReference type="Gene3D" id="6.10.250.1710">
    <property type="match status" value="1"/>
</dbReference>
<dbReference type="PANTHER" id="PTHR22761">
    <property type="entry name" value="CHARGED MULTIVESICULAR BODY PROTEIN"/>
    <property type="match status" value="1"/>
</dbReference>
<dbReference type="GO" id="GO:0006900">
    <property type="term" value="P:vesicle budding from membrane"/>
    <property type="evidence" value="ECO:0007669"/>
    <property type="project" value="TreeGrafter"/>
</dbReference>
<dbReference type="OrthoDB" id="3973241at2759"/>
<proteinExistence type="inferred from homology"/>
<accession>A0A8H7BYA8</accession>
<organism evidence="4 5">
    <name type="scientific">Apophysomyces ossiformis</name>
    <dbReference type="NCBI Taxonomy" id="679940"/>
    <lineage>
        <taxon>Eukaryota</taxon>
        <taxon>Fungi</taxon>
        <taxon>Fungi incertae sedis</taxon>
        <taxon>Mucoromycota</taxon>
        <taxon>Mucoromycotina</taxon>
        <taxon>Mucoromycetes</taxon>
        <taxon>Mucorales</taxon>
        <taxon>Mucorineae</taxon>
        <taxon>Mucoraceae</taxon>
        <taxon>Apophysomyces</taxon>
    </lineage>
</organism>
<evidence type="ECO:0000313" key="4">
    <source>
        <dbReference type="EMBL" id="KAF7731416.1"/>
    </source>
</evidence>
<sequence length="227" mass="26075">MNRLFGSTKKTPKPTLNDAISSTDSRVDAVEVKIRKLDAELTRYRDQMKKMREGPAKKSVQQKALRILKQKKLYEAQRDNLQQQSFNMEQAQMTTDNLRNVMATVDAMQTANKELRKQYKNVNLDKIEQLQDEMEDLLEQANEVQESLGRSYNLPEDIDEADLEAELDALGDELEFDEEEVPSYLQDATEELPKAAETDPKQQHQQQNDVQLDEFGLPLAAQTPMKA</sequence>
<name>A0A8H7BYA8_9FUNG</name>
<evidence type="ECO:0000313" key="5">
    <source>
        <dbReference type="Proteomes" id="UP000605846"/>
    </source>
</evidence>
<dbReference type="GO" id="GO:0032511">
    <property type="term" value="P:late endosome to vacuole transport via multivesicular body sorting pathway"/>
    <property type="evidence" value="ECO:0007669"/>
    <property type="project" value="TreeGrafter"/>
</dbReference>
<feature type="region of interest" description="Disordered" evidence="3">
    <location>
        <begin position="1"/>
        <end position="23"/>
    </location>
</feature>
<evidence type="ECO:0000256" key="1">
    <source>
        <dbReference type="ARBA" id="ARBA00006190"/>
    </source>
</evidence>
<evidence type="ECO:0000256" key="3">
    <source>
        <dbReference type="SAM" id="MobiDB-lite"/>
    </source>
</evidence>